<name>Q9R4A5_CELCE</name>
<proteinExistence type="evidence at protein level"/>
<reference key="1">
    <citation type="journal article" date="1996" name="Ann. N. Y. Acad. Sci.">
        <title>Molecular cloning of a lytic beta-1,3-glucanase gene from Oerskovia xanthineolytica LL G109.</title>
        <authorList>
            <person name="Ferrer P."/>
            <person name="Hedegaard L."/>
            <person name="Halkier T."/>
            <person name="Diers I."/>
            <person name="Savva D."/>
            <person name="Asenjo J.A."/>
        </authorList>
    </citation>
    <scope>PROTEIN SEQUENCE</scope>
</reference>
<sequence length="17" mass="1708">APGDLLWSDEFDGAAGS</sequence>
<dbReference type="AlphaFoldDB" id="Q9R4A5"/>
<protein>
    <submittedName>
        <fullName>Lytic beta-1,3-glucanase</fullName>
    </submittedName>
</protein>
<organism>
    <name type="scientific">Cellulosimicrobium cellulans</name>
    <name type="common">Arthrobacter luteus</name>
    <dbReference type="NCBI Taxonomy" id="1710"/>
    <lineage>
        <taxon>Bacteria</taxon>
        <taxon>Bacillati</taxon>
        <taxon>Actinomycetota</taxon>
        <taxon>Actinomycetes</taxon>
        <taxon>Micrococcales</taxon>
        <taxon>Promicromonosporaceae</taxon>
        <taxon>Cellulosimicrobium</taxon>
    </lineage>
</organism>
<accession>Q9R4A5</accession>
<keyword id="KW-0903">Direct protein sequencing</keyword>